<dbReference type="Pfam" id="PF13838">
    <property type="entry name" value="Clathrin_H_link"/>
    <property type="match status" value="1"/>
</dbReference>
<feature type="repeat" description="CHCR" evidence="7">
    <location>
        <begin position="1452"/>
        <end position="1595"/>
    </location>
</feature>
<dbReference type="SUPFAM" id="SSF50989">
    <property type="entry name" value="Clathrin heavy-chain terminal domain"/>
    <property type="match status" value="1"/>
</dbReference>
<feature type="repeat" description="CHCR" evidence="7">
    <location>
        <begin position="841"/>
        <end position="982"/>
    </location>
</feature>
<organism evidence="9">
    <name type="scientific">Spumella elongata</name>
    <dbReference type="NCBI Taxonomy" id="89044"/>
    <lineage>
        <taxon>Eukaryota</taxon>
        <taxon>Sar</taxon>
        <taxon>Stramenopiles</taxon>
        <taxon>Ochrophyta</taxon>
        <taxon>Chrysophyceae</taxon>
        <taxon>Chromulinales</taxon>
        <taxon>Chromulinaceae</taxon>
        <taxon>Spumella</taxon>
    </lineage>
</organism>
<dbReference type="SMART" id="SM00299">
    <property type="entry name" value="CLH"/>
    <property type="match status" value="7"/>
</dbReference>
<keyword evidence="5 6" id="KW-0968">Cytoplasmic vesicle</keyword>
<dbReference type="FunFam" id="1.25.40.10:FF:000002">
    <property type="entry name" value="Clathrin heavy chain"/>
    <property type="match status" value="1"/>
</dbReference>
<dbReference type="InterPro" id="IPR016025">
    <property type="entry name" value="Clathrin_H-chain_N"/>
</dbReference>
<dbReference type="GO" id="GO:0030130">
    <property type="term" value="C:clathrin coat of trans-Golgi network vesicle"/>
    <property type="evidence" value="ECO:0007669"/>
    <property type="project" value="InterPro"/>
</dbReference>
<dbReference type="PIRSF" id="PIRSF002290">
    <property type="entry name" value="Clathrin_H_chain"/>
    <property type="match status" value="1"/>
</dbReference>
<dbReference type="GO" id="GO:0006898">
    <property type="term" value="P:receptor-mediated endocytosis"/>
    <property type="evidence" value="ECO:0007669"/>
    <property type="project" value="TreeGrafter"/>
</dbReference>
<sequence>MAQIPIAFSEILNLSNAPLSIPLENVKFGSCSMESDKFITVCETGQSQIAIVDLSAGSTVSRQKISAEAAIMNPLSKVIALKAGQVLQIFNLELRAKMKSHNMPAPVTYWRWVSPNSIALVTATSVFHWSIEGDTPPVKIFDRNPALTEGTQIINYQVSGDGKWCLLCGISAGATPGVINGNMQLYSIEKSVSQMLQGHTGVFSVINVPGRDEPAQVLIFEDKKPEQPAKLFIMEVGRDKTAPGGVFRVTPQAIPTAPDAPNDFPVTMNASKTHGMVYMISKMGYLFLFDIFSGKPVYRARITMDTVFSATEHTASGGILAITRKGQVLQVSLNEGTLVPYIVGQLRDQQLAIDIASRLNLSGADDLYATQFNSLIAAGDVQGAAKVAAESPRGILRTPATILRFQQVPPVPGQPQPVFQYFSVLLEKGKLNQLESIELAKPVIQQGRAQLLEKWISEDKLFFSEELGDLVMTVDVNMALTIFLRANVAEKVINCYMQKGEFDKIVTYAQRANYHVDYGYMLQQLVRSNPQGALDFAKKLANNESGVQLIDANTVLEIFMSVSLLREATAFLLEALKGNRKEEGFLQTKLLEINFLGGMPQVADAILGNEMFSHYDKAYIGRLCEQTGLAQRALEHYTDVADIKRVIQANSASLNPEFLLSFFGSVSRESSLEILKEMLSRNIRQNLNIVVQIATKYSDPLGPEALIHLFEDFKTFEGLFYYLGAIVNFSQLPLVHIKYIEAAARMQQFKEVERVCRDSTVYEPEAVKKFLMEAKLPDPRPLIHVCDRFDFVDELTAYLYNSNLQKYIEVYVQKVSPQKTPQVVGKLLDLECNEEFLRTLMNSVGQLCPVAELVEQAERRNRLRLLHPWLEARIAQGNTETATHNAIGKIYITLNRDPLQFLQNNQFYDPRVIGNFCEKLDPHLAFIAYKHARGECDAELVKVTQENGLFKDLARYLVEKQDLELWQKVLKPEGFNEGDPEPPSRRYLLDQVVQTALPEAKNPDEVSTTVKAFMLCDMPEELIELLERIVLQGSEFSGNKNLQNLLILTAIRSNKEKVMEYINRLDNFDGPDIAKIAAKEENGLYEEALTIYIKFGKKTKGDEQVGHHVAAVEVLVDNIRDLDRAKEFAERVNVKDVWSKLAKAQLDNNLISESISAYVKANDPSDFHLVINAAEGANKFEDLVTYLKMARKLVKESLVDTQLIYALAKVNKLAELEEVVSVPNVAKIDQIGERCFDEGLFEAAKLLFININNNAKLALCYINLQQYREAVDAATKANSTATWKEVNLACLRAQEFRLANICGLHIIVHPDHLEELIGHYERAGRSAELMQLMEQGLGLDNAHAGIFTELGVLYSKYLPEKLMEHVKIFHSRMNVVKLLRACEKAQMWNESVYLYKEDGQHDSAVRIMVDHPDAFAHDLFLDCVQKVRNPEVHYKAIGFYHTHHPLQLKRLLQVLTPHLDHARVVHLLRKKDALPLAMDYMKAVQKENLSVVNEALNEIYIAEEDYEALRTSIDDFDNFDQIYLAQKMEKHELLEFRRISAYIYKRNKRWAQSVQLSKDDRMYKDAIDTVSESGDADLTEELLRFFVSVQDRACFAAALYTCYDLVRPDTAIELAWRNGYTDFAMPYIIQYVRHLHDRMHVLETRTAPPKEEDTSAADAAAAAMGYGGMGLMGLGGDTLMITNAPAGYGGYGANAGYGASSIPDPYSQPPAGYGYGGPAAAYGGGGYY</sequence>
<feature type="repeat" description="CHCR" evidence="7">
    <location>
        <begin position="694"/>
        <end position="836"/>
    </location>
</feature>
<evidence type="ECO:0000256" key="1">
    <source>
        <dbReference type="ARBA" id="ARBA00009535"/>
    </source>
</evidence>
<dbReference type="GO" id="GO:0030132">
    <property type="term" value="C:clathrin coat of coated pit"/>
    <property type="evidence" value="ECO:0007669"/>
    <property type="project" value="InterPro"/>
</dbReference>
<dbReference type="InterPro" id="IPR015348">
    <property type="entry name" value="Clathrin_H-chain_linker_core"/>
</dbReference>
<dbReference type="FunFam" id="1.25.40.10:FF:000001">
    <property type="entry name" value="Clathrin heavy chain"/>
    <property type="match status" value="1"/>
</dbReference>
<dbReference type="PROSITE" id="PS50236">
    <property type="entry name" value="CHCR"/>
    <property type="match status" value="7"/>
</dbReference>
<dbReference type="PANTHER" id="PTHR10292">
    <property type="entry name" value="CLATHRIN HEAVY CHAIN RELATED"/>
    <property type="match status" value="1"/>
</dbReference>
<dbReference type="Gene3D" id="1.25.40.730">
    <property type="match status" value="1"/>
</dbReference>
<evidence type="ECO:0000256" key="7">
    <source>
        <dbReference type="PROSITE-ProRule" id="PRU01006"/>
    </source>
</evidence>
<keyword evidence="3 6" id="KW-0472">Membrane</keyword>
<gene>
    <name evidence="9" type="ORF">SELO1098_LOCUS15098</name>
</gene>
<protein>
    <recommendedName>
        <fullName evidence="6">Clathrin heavy chain</fullName>
    </recommendedName>
</protein>
<dbReference type="InterPro" id="IPR016341">
    <property type="entry name" value="Clathrin_heavy_chain"/>
</dbReference>
<feature type="repeat" description="CHCR" evidence="7">
    <location>
        <begin position="1158"/>
        <end position="1299"/>
    </location>
</feature>
<evidence type="ECO:0000256" key="3">
    <source>
        <dbReference type="ARBA" id="ARBA00023136"/>
    </source>
</evidence>
<dbReference type="GO" id="GO:0032051">
    <property type="term" value="F:clathrin light chain binding"/>
    <property type="evidence" value="ECO:0007669"/>
    <property type="project" value="InterPro"/>
</dbReference>
<dbReference type="InterPro" id="IPR011990">
    <property type="entry name" value="TPR-like_helical_dom_sf"/>
</dbReference>
<dbReference type="FunFam" id="1.25.40.10:FF:000082">
    <property type="entry name" value="Clathrin heavy chain"/>
    <property type="match status" value="1"/>
</dbReference>
<evidence type="ECO:0000256" key="5">
    <source>
        <dbReference type="ARBA" id="ARBA00023329"/>
    </source>
</evidence>
<evidence type="ECO:0000256" key="2">
    <source>
        <dbReference type="ARBA" id="ARBA00022737"/>
    </source>
</evidence>
<dbReference type="GO" id="GO:0006886">
    <property type="term" value="P:intracellular protein transport"/>
    <property type="evidence" value="ECO:0007669"/>
    <property type="project" value="UniProtKB-UniRule"/>
</dbReference>
<dbReference type="EMBL" id="HBIC01029890">
    <property type="protein sequence ID" value="CAE0286257.1"/>
    <property type="molecule type" value="Transcribed_RNA"/>
</dbReference>
<evidence type="ECO:0000256" key="4">
    <source>
        <dbReference type="ARBA" id="ARBA00023176"/>
    </source>
</evidence>
<keyword evidence="2" id="KW-0677">Repeat</keyword>
<dbReference type="PANTHER" id="PTHR10292:SF1">
    <property type="entry name" value="CLATHRIN HEAVY CHAIN"/>
    <property type="match status" value="1"/>
</dbReference>
<evidence type="ECO:0000256" key="6">
    <source>
        <dbReference type="PIRNR" id="PIRNR002290"/>
    </source>
</evidence>
<feature type="repeat" description="CHCR" evidence="7">
    <location>
        <begin position="997"/>
        <end position="1154"/>
    </location>
</feature>
<dbReference type="GO" id="GO:0071439">
    <property type="term" value="C:clathrin complex"/>
    <property type="evidence" value="ECO:0007669"/>
    <property type="project" value="InterPro"/>
</dbReference>
<evidence type="ECO:0000313" key="9">
    <source>
        <dbReference type="EMBL" id="CAE0286257.1"/>
    </source>
</evidence>
<dbReference type="Pfam" id="PF00637">
    <property type="entry name" value="Clathrin"/>
    <property type="match status" value="7"/>
</dbReference>
<feature type="repeat" description="CHCR" evidence="7">
    <location>
        <begin position="1304"/>
        <end position="1449"/>
    </location>
</feature>
<accession>A0A7S3H689</accession>
<comment type="similarity">
    <text evidence="1 6">Belongs to the clathrin heavy chain family.</text>
</comment>
<name>A0A7S3H689_9STRA</name>
<proteinExistence type="inferred from homology"/>
<evidence type="ECO:0000259" key="8">
    <source>
        <dbReference type="Pfam" id="PF09268"/>
    </source>
</evidence>
<dbReference type="Gene3D" id="1.25.40.10">
    <property type="entry name" value="Tetratricopeptide repeat domain"/>
    <property type="match status" value="3"/>
</dbReference>
<reference evidence="9" key="1">
    <citation type="submission" date="2021-01" db="EMBL/GenBank/DDBJ databases">
        <authorList>
            <person name="Corre E."/>
            <person name="Pelletier E."/>
            <person name="Niang G."/>
            <person name="Scheremetjew M."/>
            <person name="Finn R."/>
            <person name="Kale V."/>
            <person name="Holt S."/>
            <person name="Cochrane G."/>
            <person name="Meng A."/>
            <person name="Brown T."/>
            <person name="Cohen L."/>
        </authorList>
    </citation>
    <scope>NUCLEOTIDE SEQUENCE</scope>
    <source>
        <strain evidence="9">CCAP 955/1</strain>
    </source>
</reference>
<feature type="domain" description="Clathrin heavy chain linker core motif" evidence="8">
    <location>
        <begin position="337"/>
        <end position="358"/>
    </location>
</feature>
<dbReference type="SUPFAM" id="SSF48371">
    <property type="entry name" value="ARM repeat"/>
    <property type="match status" value="6"/>
</dbReference>
<dbReference type="GO" id="GO:0005198">
    <property type="term" value="F:structural molecule activity"/>
    <property type="evidence" value="ECO:0007669"/>
    <property type="project" value="InterPro"/>
</dbReference>
<comment type="subcellular location">
    <subcellularLocation>
        <location evidence="6">Cytoplasmic vesicle membrane</location>
        <topology evidence="6">Peripheral membrane protein</topology>
        <orientation evidence="6">Cytoplasmic side</orientation>
    </subcellularLocation>
    <subcellularLocation>
        <location evidence="6">Membrane</location>
        <location evidence="6">Coated pit</location>
        <topology evidence="6">Peripheral membrane protein</topology>
        <orientation evidence="6">Cytoplasmic side</orientation>
    </subcellularLocation>
</comment>
<dbReference type="Pfam" id="PF09268">
    <property type="entry name" value="Clathrin-link"/>
    <property type="match status" value="1"/>
</dbReference>
<feature type="repeat" description="CHCR" evidence="7">
    <location>
        <begin position="543"/>
        <end position="691"/>
    </location>
</feature>
<comment type="function">
    <text evidence="6">Clathrin is the major protein of the polyhedral coat of coated pits and vesicles.</text>
</comment>
<dbReference type="Gene3D" id="2.130.10.110">
    <property type="entry name" value="Clathrin heavy-chain terminal domain"/>
    <property type="match status" value="1"/>
</dbReference>
<keyword evidence="4 6" id="KW-0168">Coated pit</keyword>
<dbReference type="InterPro" id="IPR000547">
    <property type="entry name" value="Clathrin_H-chain/VPS_repeat"/>
</dbReference>
<dbReference type="InterPro" id="IPR055358">
    <property type="entry name" value="CHCR"/>
</dbReference>
<dbReference type="InterPro" id="IPR016024">
    <property type="entry name" value="ARM-type_fold"/>
</dbReference>